<protein>
    <submittedName>
        <fullName evidence="2">Uncharacterized protein</fullName>
    </submittedName>
</protein>
<feature type="region of interest" description="Disordered" evidence="1">
    <location>
        <begin position="15"/>
        <end position="72"/>
    </location>
</feature>
<dbReference type="RefSeq" id="WP_086161877.1">
    <property type="nucleotide sequence ID" value="NZ_CP021121.1"/>
</dbReference>
<reference evidence="2 3" key="1">
    <citation type="submission" date="2017-05" db="EMBL/GenBank/DDBJ databases">
        <title>Complete genome sequence of Streptomyces sp. SCSIO 03032 revealed the diverse biosynthetic pathways for its bioactive secondary metabolites.</title>
        <authorList>
            <person name="Ma L."/>
            <person name="Zhu Y."/>
            <person name="Zhang W."/>
            <person name="Zhang G."/>
            <person name="Tian X."/>
            <person name="Zhang S."/>
            <person name="Zhang C."/>
        </authorList>
    </citation>
    <scope>NUCLEOTIDE SEQUENCE [LARGE SCALE GENOMIC DNA]</scope>
    <source>
        <strain evidence="2 3">SCSIO 03032</strain>
    </source>
</reference>
<organism evidence="2 3">
    <name type="scientific">Streptomyces marincola</name>
    <dbReference type="NCBI Taxonomy" id="2878388"/>
    <lineage>
        <taxon>Bacteria</taxon>
        <taxon>Bacillati</taxon>
        <taxon>Actinomycetota</taxon>
        <taxon>Actinomycetes</taxon>
        <taxon>Kitasatosporales</taxon>
        <taxon>Streptomycetaceae</taxon>
        <taxon>Streptomyces</taxon>
    </lineage>
</organism>
<keyword evidence="3" id="KW-1185">Reference proteome</keyword>
<gene>
    <name evidence="2" type="ORF">CAG99_27305</name>
</gene>
<feature type="compositionally biased region" description="Low complexity" evidence="1">
    <location>
        <begin position="40"/>
        <end position="49"/>
    </location>
</feature>
<evidence type="ECO:0000313" key="3">
    <source>
        <dbReference type="Proteomes" id="UP000194218"/>
    </source>
</evidence>
<sequence>MDQWHMLAGLAFGLLAEDDGSGPPPALPGHEAERRRTRRPAAPARDAAPGAGGASRRGFFRRSRGAAPAAVT</sequence>
<accession>A0A1W7D4V7</accession>
<proteinExistence type="predicted"/>
<dbReference type="OrthoDB" id="4338401at2"/>
<dbReference type="Proteomes" id="UP000194218">
    <property type="component" value="Chromosome"/>
</dbReference>
<evidence type="ECO:0000313" key="2">
    <source>
        <dbReference type="EMBL" id="ARQ72044.1"/>
    </source>
</evidence>
<dbReference type="AlphaFoldDB" id="A0A1W7D4V7"/>
<dbReference type="KEGG" id="smao:CAG99_27305"/>
<name>A0A1W7D4V7_9ACTN</name>
<dbReference type="EMBL" id="CP021121">
    <property type="protein sequence ID" value="ARQ72044.1"/>
    <property type="molecule type" value="Genomic_DNA"/>
</dbReference>
<evidence type="ECO:0000256" key="1">
    <source>
        <dbReference type="SAM" id="MobiDB-lite"/>
    </source>
</evidence>